<dbReference type="EC" id="2.3.2.27" evidence="11"/>
<feature type="region of interest" description="Disordered" evidence="12">
    <location>
        <begin position="282"/>
        <end position="354"/>
    </location>
</feature>
<dbReference type="PROSITE" id="PS50089">
    <property type="entry name" value="ZF_RING_2"/>
    <property type="match status" value="1"/>
</dbReference>
<comment type="pathway">
    <text evidence="3 11">Protein modification; protein ubiquitination.</text>
</comment>
<dbReference type="GO" id="GO:0005789">
    <property type="term" value="C:endoplasmic reticulum membrane"/>
    <property type="evidence" value="ECO:0007669"/>
    <property type="project" value="UniProtKB-SubCell"/>
</dbReference>
<dbReference type="SMART" id="SM00184">
    <property type="entry name" value="RING"/>
    <property type="match status" value="1"/>
</dbReference>
<evidence type="ECO:0000256" key="11">
    <source>
        <dbReference type="RuleBase" id="RU369090"/>
    </source>
</evidence>
<organism evidence="14 15">
    <name type="scientific">Acorus calamus</name>
    <name type="common">Sweet flag</name>
    <dbReference type="NCBI Taxonomy" id="4465"/>
    <lineage>
        <taxon>Eukaryota</taxon>
        <taxon>Viridiplantae</taxon>
        <taxon>Streptophyta</taxon>
        <taxon>Embryophyta</taxon>
        <taxon>Tracheophyta</taxon>
        <taxon>Spermatophyta</taxon>
        <taxon>Magnoliopsida</taxon>
        <taxon>Liliopsida</taxon>
        <taxon>Acoraceae</taxon>
        <taxon>Acorus</taxon>
    </lineage>
</organism>
<evidence type="ECO:0000313" key="15">
    <source>
        <dbReference type="Proteomes" id="UP001180020"/>
    </source>
</evidence>
<dbReference type="PANTHER" id="PTHR12313">
    <property type="entry name" value="E3 UBIQUITIN-PROTEIN LIGASE RNF5-RELATED"/>
    <property type="match status" value="1"/>
</dbReference>
<proteinExistence type="predicted"/>
<evidence type="ECO:0000256" key="7">
    <source>
        <dbReference type="ARBA" id="ARBA00022786"/>
    </source>
</evidence>
<keyword evidence="9" id="KW-0472">Membrane</keyword>
<keyword evidence="11" id="KW-0256">Endoplasmic reticulum</keyword>
<feature type="compositionally biased region" description="Pro residues" evidence="12">
    <location>
        <begin position="132"/>
        <end position="149"/>
    </location>
</feature>
<reference evidence="14" key="1">
    <citation type="journal article" date="2023" name="Nat. Commun.">
        <title>Diploid and tetraploid genomes of Acorus and the evolution of monocots.</title>
        <authorList>
            <person name="Ma L."/>
            <person name="Liu K.W."/>
            <person name="Li Z."/>
            <person name="Hsiao Y.Y."/>
            <person name="Qi Y."/>
            <person name="Fu T."/>
            <person name="Tang G.D."/>
            <person name="Zhang D."/>
            <person name="Sun W.H."/>
            <person name="Liu D.K."/>
            <person name="Li Y."/>
            <person name="Chen G.Z."/>
            <person name="Liu X.D."/>
            <person name="Liao X.Y."/>
            <person name="Jiang Y.T."/>
            <person name="Yu X."/>
            <person name="Hao Y."/>
            <person name="Huang J."/>
            <person name="Zhao X.W."/>
            <person name="Ke S."/>
            <person name="Chen Y.Y."/>
            <person name="Wu W.L."/>
            <person name="Hsu J.L."/>
            <person name="Lin Y.F."/>
            <person name="Huang M.D."/>
            <person name="Li C.Y."/>
            <person name="Huang L."/>
            <person name="Wang Z.W."/>
            <person name="Zhao X."/>
            <person name="Zhong W.Y."/>
            <person name="Peng D.H."/>
            <person name="Ahmad S."/>
            <person name="Lan S."/>
            <person name="Zhang J.S."/>
            <person name="Tsai W.C."/>
            <person name="Van de Peer Y."/>
            <person name="Liu Z.J."/>
        </authorList>
    </citation>
    <scope>NUCLEOTIDE SEQUENCE</scope>
    <source>
        <strain evidence="14">CP</strain>
    </source>
</reference>
<dbReference type="InterPro" id="IPR045103">
    <property type="entry name" value="RNF5/RNF185-like"/>
</dbReference>
<keyword evidence="5 11" id="KW-0479">Metal-binding</keyword>
<accession>A0AAV9DQV5</accession>
<comment type="domain">
    <text evidence="11">The RING-type zinc finger domain is responsible for E3 ligase activity.</text>
</comment>
<dbReference type="PROSITE" id="PS00518">
    <property type="entry name" value="ZF_RING_1"/>
    <property type="match status" value="1"/>
</dbReference>
<dbReference type="GO" id="GO:0061630">
    <property type="term" value="F:ubiquitin protein ligase activity"/>
    <property type="evidence" value="ECO:0007669"/>
    <property type="project" value="UniProtKB-UniRule"/>
</dbReference>
<keyword evidence="4 11" id="KW-0808">Transferase</keyword>
<evidence type="ECO:0000256" key="5">
    <source>
        <dbReference type="ARBA" id="ARBA00022723"/>
    </source>
</evidence>
<evidence type="ECO:0000256" key="6">
    <source>
        <dbReference type="ARBA" id="ARBA00022771"/>
    </source>
</evidence>
<dbReference type="InterPro" id="IPR017907">
    <property type="entry name" value="Znf_RING_CS"/>
</dbReference>
<dbReference type="InterPro" id="IPR001841">
    <property type="entry name" value="Znf_RING"/>
</dbReference>
<comment type="subcellular location">
    <subcellularLocation>
        <location evidence="2">Endomembrane system</location>
    </subcellularLocation>
    <subcellularLocation>
        <location evidence="11">Endoplasmic reticulum membrane</location>
        <topology evidence="11">Single-pass type IV membrane protein</topology>
    </subcellularLocation>
</comment>
<evidence type="ECO:0000313" key="14">
    <source>
        <dbReference type="EMBL" id="KAK1303544.1"/>
    </source>
</evidence>
<dbReference type="GO" id="GO:0008270">
    <property type="term" value="F:zinc ion binding"/>
    <property type="evidence" value="ECO:0007669"/>
    <property type="project" value="UniProtKB-KW"/>
</dbReference>
<keyword evidence="7 11" id="KW-0833">Ubl conjugation pathway</keyword>
<evidence type="ECO:0000256" key="2">
    <source>
        <dbReference type="ARBA" id="ARBA00004308"/>
    </source>
</evidence>
<comment type="function">
    <text evidence="11">E3 ubiquitin-protein ligase.</text>
</comment>
<dbReference type="Pfam" id="PF13923">
    <property type="entry name" value="zf-C3HC4_2"/>
    <property type="match status" value="1"/>
</dbReference>
<feature type="region of interest" description="Disordered" evidence="12">
    <location>
        <begin position="119"/>
        <end position="153"/>
    </location>
</feature>
<dbReference type="SUPFAM" id="SSF57850">
    <property type="entry name" value="RING/U-box"/>
    <property type="match status" value="1"/>
</dbReference>
<evidence type="ECO:0000256" key="8">
    <source>
        <dbReference type="ARBA" id="ARBA00022833"/>
    </source>
</evidence>
<name>A0AAV9DQV5_ACOCL</name>
<dbReference type="AlphaFoldDB" id="A0AAV9DQV5"/>
<keyword evidence="8 11" id="KW-0862">Zinc</keyword>
<evidence type="ECO:0000256" key="4">
    <source>
        <dbReference type="ARBA" id="ARBA00022679"/>
    </source>
</evidence>
<dbReference type="Gene3D" id="3.30.40.10">
    <property type="entry name" value="Zinc/RING finger domain, C3HC4 (zinc finger)"/>
    <property type="match status" value="1"/>
</dbReference>
<evidence type="ECO:0000256" key="12">
    <source>
        <dbReference type="SAM" id="MobiDB-lite"/>
    </source>
</evidence>
<comment type="catalytic activity">
    <reaction evidence="1 11">
        <text>S-ubiquitinyl-[E2 ubiquitin-conjugating enzyme]-L-cysteine + [acceptor protein]-L-lysine = [E2 ubiquitin-conjugating enzyme]-L-cysteine + N(6)-ubiquitinyl-[acceptor protein]-L-lysine.</text>
        <dbReference type="EC" id="2.3.2.27"/>
    </reaction>
</comment>
<reference evidence="14" key="2">
    <citation type="submission" date="2023-06" db="EMBL/GenBank/DDBJ databases">
        <authorList>
            <person name="Ma L."/>
            <person name="Liu K.-W."/>
            <person name="Li Z."/>
            <person name="Hsiao Y.-Y."/>
            <person name="Qi Y."/>
            <person name="Fu T."/>
            <person name="Tang G."/>
            <person name="Zhang D."/>
            <person name="Sun W.-H."/>
            <person name="Liu D.-K."/>
            <person name="Li Y."/>
            <person name="Chen G.-Z."/>
            <person name="Liu X.-D."/>
            <person name="Liao X.-Y."/>
            <person name="Jiang Y.-T."/>
            <person name="Yu X."/>
            <person name="Hao Y."/>
            <person name="Huang J."/>
            <person name="Zhao X.-W."/>
            <person name="Ke S."/>
            <person name="Chen Y.-Y."/>
            <person name="Wu W.-L."/>
            <person name="Hsu J.-L."/>
            <person name="Lin Y.-F."/>
            <person name="Huang M.-D."/>
            <person name="Li C.-Y."/>
            <person name="Huang L."/>
            <person name="Wang Z.-W."/>
            <person name="Zhao X."/>
            <person name="Zhong W.-Y."/>
            <person name="Peng D.-H."/>
            <person name="Ahmad S."/>
            <person name="Lan S."/>
            <person name="Zhang J.-S."/>
            <person name="Tsai W.-C."/>
            <person name="Van De Peer Y."/>
            <person name="Liu Z.-J."/>
        </authorList>
    </citation>
    <scope>NUCLEOTIDE SEQUENCE</scope>
    <source>
        <strain evidence="14">CP</strain>
        <tissue evidence="14">Leaves</tissue>
    </source>
</reference>
<evidence type="ECO:0000256" key="1">
    <source>
        <dbReference type="ARBA" id="ARBA00000900"/>
    </source>
</evidence>
<dbReference type="GO" id="GO:0006511">
    <property type="term" value="P:ubiquitin-dependent protein catabolic process"/>
    <property type="evidence" value="ECO:0007669"/>
    <property type="project" value="UniProtKB-UniRule"/>
</dbReference>
<comment type="caution">
    <text evidence="14">The sequence shown here is derived from an EMBL/GenBank/DDBJ whole genome shotgun (WGS) entry which is preliminary data.</text>
</comment>
<evidence type="ECO:0000256" key="10">
    <source>
        <dbReference type="PROSITE-ProRule" id="PRU00175"/>
    </source>
</evidence>
<evidence type="ECO:0000259" key="13">
    <source>
        <dbReference type="PROSITE" id="PS50089"/>
    </source>
</evidence>
<feature type="domain" description="RING-type" evidence="13">
    <location>
        <begin position="231"/>
        <end position="272"/>
    </location>
</feature>
<dbReference type="EMBL" id="JAUJYO010000011">
    <property type="protein sequence ID" value="KAK1303544.1"/>
    <property type="molecule type" value="Genomic_DNA"/>
</dbReference>
<dbReference type="Proteomes" id="UP001180020">
    <property type="component" value="Unassembled WGS sequence"/>
</dbReference>
<feature type="region of interest" description="Disordered" evidence="12">
    <location>
        <begin position="458"/>
        <end position="507"/>
    </location>
</feature>
<dbReference type="InterPro" id="IPR013083">
    <property type="entry name" value="Znf_RING/FYVE/PHD"/>
</dbReference>
<evidence type="ECO:0000256" key="3">
    <source>
        <dbReference type="ARBA" id="ARBA00004906"/>
    </source>
</evidence>
<sequence length="507" mass="55056">MTGDGSSEWFRSMDLNLYLGLPRIPCPIRPSDLGSDLSLNSIIGGGDAINHPPPSVLSLPPLPPLLPATVDSSPDDGFHSSPPRIDPYTSFYVPVHLSRGSAASDRRYSPPYVQYLPSVEQPPPADASILHAPPPHFHNAPPPPPPPPVLGETSERDLNFRFQRLIETSRRWRQLRFRGSSDVTTGSNNVGAGTDLAAPVQKALEDAALEDEKGETAEAAASAGSAADFECNICMDVSREPVVTSCGHLFCWPCLYQWLHVHSDHKECPVCKGEVTESNLTPIFGRGSGSADESGAGKNKGIERDGAPGLKIPPRPRGHRIESWQQQLRRPRPLTRRSGELLNSSRRLHDDLRNQNTNLQRMMEAAGDRRVHPYRWRASARTPQQSEGANPDVARNLRTARETASSSGTADDNSFNDGLRRFVLSMPVVVTGGPSQSRVLVGVDQASASSTAGLIQGDVAGYDASVGPNSGDTSRATRRTRRSGDASSSRMELDELVHHGRRKRRPS</sequence>
<evidence type="ECO:0000256" key="9">
    <source>
        <dbReference type="ARBA" id="ARBA00023136"/>
    </source>
</evidence>
<gene>
    <name evidence="14" type="primary">RMA3</name>
    <name evidence="14" type="ORF">QJS10_CPB11g00082</name>
</gene>
<dbReference type="FunFam" id="3.30.40.10:FF:000365">
    <property type="entry name" value="Zinc finger family protein"/>
    <property type="match status" value="1"/>
</dbReference>
<keyword evidence="15" id="KW-1185">Reference proteome</keyword>
<dbReference type="CDD" id="cd16534">
    <property type="entry name" value="RING-HC_RNF5-like"/>
    <property type="match status" value="1"/>
</dbReference>
<protein>
    <recommendedName>
        <fullName evidence="11">E3 ubiquitin-protein ligase RMA</fullName>
        <ecNumber evidence="11">2.3.2.27</ecNumber>
    </recommendedName>
    <alternativeName>
        <fullName evidence="11">Protein RING membrane-anchor</fullName>
    </alternativeName>
    <alternativeName>
        <fullName evidence="11">RING-type E3 ubiquitin transferase RMA</fullName>
    </alternativeName>
</protein>
<keyword evidence="6 10" id="KW-0863">Zinc-finger</keyword>